<keyword evidence="5" id="KW-0808">Transferase</keyword>
<comment type="catalytic activity">
    <reaction evidence="11">
        <text>N(6)-(pyridoxal phosphate)-L-lysyl-[4-amino-5-hydroxymethyl-2-methylpyrimidine phosphate synthase] + L-histidyl-[4-amino-5-hydroxymethyl-2-methylpyrimidine phosphate synthase] + 2 Fe(3+) + 4 H2O = L-lysyl-[4-amino-5-hydroxymethyl-2-methylpyrimidine phosphate synthase] + (2S)-2-amino-5-hydroxy-4-oxopentanoyl-[4-amino-5-hydroxymethyl-2-methylpyrimidine phosphate synthase] + 4-amino-2-methyl-5-(phosphooxymethyl)pyrimidine + 3-oxopropanoate + 2 Fe(2+) + 2 H(+)</text>
        <dbReference type="Rhea" id="RHEA:65756"/>
        <dbReference type="Rhea" id="RHEA-COMP:16892"/>
        <dbReference type="Rhea" id="RHEA-COMP:16893"/>
        <dbReference type="Rhea" id="RHEA-COMP:16894"/>
        <dbReference type="Rhea" id="RHEA-COMP:16895"/>
        <dbReference type="ChEBI" id="CHEBI:15377"/>
        <dbReference type="ChEBI" id="CHEBI:15378"/>
        <dbReference type="ChEBI" id="CHEBI:29033"/>
        <dbReference type="ChEBI" id="CHEBI:29034"/>
        <dbReference type="ChEBI" id="CHEBI:29969"/>
        <dbReference type="ChEBI" id="CHEBI:29979"/>
        <dbReference type="ChEBI" id="CHEBI:33190"/>
        <dbReference type="ChEBI" id="CHEBI:58354"/>
        <dbReference type="ChEBI" id="CHEBI:143915"/>
        <dbReference type="ChEBI" id="CHEBI:157692"/>
    </reaction>
    <physiologicalReaction direction="left-to-right" evidence="11">
        <dbReference type="Rhea" id="RHEA:65757"/>
    </physiologicalReaction>
</comment>
<sequence>MLRLIRTIGFVLTVGLAIGMVSCTTPTQSATPTATLRPMVFMAGYKPQANLPFVGVYVAKEKGYFLSEGLDVEIQHSTGRGEHLQLLMAGAVQVTTQDAAVLLQRRADPGLPLVSIALIGQRGQQAFAALKSSGMRTPKDWEGKKVGYKGTPPPDLFAIMEAAGVDRSRVELVNVGFDPRVLVQGLVDVYPLFKSNEPYLLRQMGYELVIWEAADYGVPTLGLTYVTSEEQIQRDPDLLVRFLRAAMKGIEDARMDPEEAVDIVLKYAPQADRGHMRFMLETELRDAESEVTRAHGIGWQTREQWEALYEVLRRYNAITRPVEIDRVFTTALLQKARQGTP</sequence>
<evidence type="ECO:0000313" key="15">
    <source>
        <dbReference type="Proteomes" id="UP000236642"/>
    </source>
</evidence>
<dbReference type="Pfam" id="PF09084">
    <property type="entry name" value="NMT1"/>
    <property type="match status" value="1"/>
</dbReference>
<dbReference type="PANTHER" id="PTHR31528">
    <property type="entry name" value="4-AMINO-5-HYDROXYMETHYL-2-METHYLPYRIMIDINE PHOSPHATE SYNTHASE THI11-RELATED"/>
    <property type="match status" value="1"/>
</dbReference>
<reference evidence="15" key="1">
    <citation type="submission" date="2017-09" db="EMBL/GenBank/DDBJ databases">
        <title>Metaegenomics of thermophilic ammonia-oxidizing enrichment culture.</title>
        <authorList>
            <person name="Kato S."/>
            <person name="Suzuki K."/>
        </authorList>
    </citation>
    <scope>NUCLEOTIDE SEQUENCE [LARGE SCALE GENOMIC DNA]</scope>
</reference>
<evidence type="ECO:0000256" key="1">
    <source>
        <dbReference type="ARBA" id="ARBA00003469"/>
    </source>
</evidence>
<comment type="pathway">
    <text evidence="2">Cofactor biosynthesis; thiamine diphosphate biosynthesis.</text>
</comment>
<feature type="chain" id="PRO_5014195662" description="Thiamine pyrimidine synthase" evidence="12">
    <location>
        <begin position="31"/>
        <end position="341"/>
    </location>
</feature>
<evidence type="ECO:0000256" key="7">
    <source>
        <dbReference type="ARBA" id="ARBA00022898"/>
    </source>
</evidence>
<evidence type="ECO:0000256" key="2">
    <source>
        <dbReference type="ARBA" id="ARBA00004948"/>
    </source>
</evidence>
<comment type="caution">
    <text evidence="14">The sequence shown here is derived from an EMBL/GenBank/DDBJ whole genome shotgun (WGS) entry which is preliminary data.</text>
</comment>
<evidence type="ECO:0000259" key="13">
    <source>
        <dbReference type="Pfam" id="PF09084"/>
    </source>
</evidence>
<dbReference type="PANTHER" id="PTHR31528:SF1">
    <property type="entry name" value="4-AMINO-5-HYDROXYMETHYL-2-METHYLPYRIMIDINE PHOSPHATE SYNTHASE THI11-RELATED"/>
    <property type="match status" value="1"/>
</dbReference>
<name>A0A2H5Y3W8_9CHLR</name>
<accession>A0A2H5Y3W8</accession>
<dbReference type="Gene3D" id="3.40.190.10">
    <property type="entry name" value="Periplasmic binding protein-like II"/>
    <property type="match status" value="2"/>
</dbReference>
<evidence type="ECO:0000256" key="12">
    <source>
        <dbReference type="SAM" id="SignalP"/>
    </source>
</evidence>
<dbReference type="GO" id="GO:0016740">
    <property type="term" value="F:transferase activity"/>
    <property type="evidence" value="ECO:0007669"/>
    <property type="project" value="UniProtKB-KW"/>
</dbReference>
<dbReference type="GO" id="GO:0046872">
    <property type="term" value="F:metal ion binding"/>
    <property type="evidence" value="ECO:0007669"/>
    <property type="project" value="UniProtKB-KW"/>
</dbReference>
<comment type="function">
    <text evidence="1">Responsible for the formation of the pyrimidine heterocycle in the thiamine biosynthesis pathway. Catalyzes the formation of hydroxymethylpyrimidine phosphate (HMP-P) from histidine and pyridoxal phosphate (PLP). The protein uses PLP and the active site histidine to form HMP-P, generating an inactive enzyme. The enzyme can only undergo a single turnover, which suggests it is a suicide enzyme.</text>
</comment>
<dbReference type="GO" id="GO:0009228">
    <property type="term" value="P:thiamine biosynthetic process"/>
    <property type="evidence" value="ECO:0007669"/>
    <property type="project" value="UniProtKB-KW"/>
</dbReference>
<dbReference type="InterPro" id="IPR027939">
    <property type="entry name" value="NMT1/THI5"/>
</dbReference>
<dbReference type="Proteomes" id="UP000236642">
    <property type="component" value="Unassembled WGS sequence"/>
</dbReference>
<protein>
    <recommendedName>
        <fullName evidence="10">Thiamine pyrimidine synthase</fullName>
    </recommendedName>
</protein>
<evidence type="ECO:0000256" key="9">
    <source>
        <dbReference type="ARBA" id="ARBA00023004"/>
    </source>
</evidence>
<keyword evidence="8" id="KW-0784">Thiamine biosynthesis</keyword>
<dbReference type="SUPFAM" id="SSF53850">
    <property type="entry name" value="Periplasmic binding protein-like II"/>
    <property type="match status" value="1"/>
</dbReference>
<evidence type="ECO:0000256" key="3">
    <source>
        <dbReference type="ARBA" id="ARBA00009406"/>
    </source>
</evidence>
<gene>
    <name evidence="14" type="primary">thiY</name>
    <name evidence="14" type="ORF">HRbin22_00357</name>
</gene>
<evidence type="ECO:0000256" key="5">
    <source>
        <dbReference type="ARBA" id="ARBA00022679"/>
    </source>
</evidence>
<keyword evidence="7" id="KW-0663">Pyridoxal phosphate</keyword>
<keyword evidence="9" id="KW-0408">Iron</keyword>
<evidence type="ECO:0000313" key="14">
    <source>
        <dbReference type="EMBL" id="GBD08124.1"/>
    </source>
</evidence>
<comment type="similarity">
    <text evidence="3">Belongs to the NMT1/THI5 family.</text>
</comment>
<dbReference type="EMBL" id="BEHY01000004">
    <property type="protein sequence ID" value="GBD08124.1"/>
    <property type="molecule type" value="Genomic_DNA"/>
</dbReference>
<evidence type="ECO:0000256" key="4">
    <source>
        <dbReference type="ARBA" id="ARBA00011738"/>
    </source>
</evidence>
<organism evidence="14 15">
    <name type="scientific">Candidatus Thermoflexus japonica</name>
    <dbReference type="NCBI Taxonomy" id="2035417"/>
    <lineage>
        <taxon>Bacteria</taxon>
        <taxon>Bacillati</taxon>
        <taxon>Chloroflexota</taxon>
        <taxon>Thermoflexia</taxon>
        <taxon>Thermoflexales</taxon>
        <taxon>Thermoflexaceae</taxon>
        <taxon>Thermoflexus</taxon>
    </lineage>
</organism>
<evidence type="ECO:0000256" key="6">
    <source>
        <dbReference type="ARBA" id="ARBA00022723"/>
    </source>
</evidence>
<feature type="domain" description="SsuA/THI5-like" evidence="13">
    <location>
        <begin position="53"/>
        <end position="260"/>
    </location>
</feature>
<evidence type="ECO:0000256" key="10">
    <source>
        <dbReference type="ARBA" id="ARBA00033171"/>
    </source>
</evidence>
<comment type="subunit">
    <text evidence="4">Homodimer.</text>
</comment>
<dbReference type="AlphaFoldDB" id="A0A2H5Y3W8"/>
<evidence type="ECO:0000256" key="11">
    <source>
        <dbReference type="ARBA" id="ARBA00048179"/>
    </source>
</evidence>
<dbReference type="InterPro" id="IPR015168">
    <property type="entry name" value="SsuA/THI5"/>
</dbReference>
<keyword evidence="6" id="KW-0479">Metal-binding</keyword>
<proteinExistence type="inferred from homology"/>
<feature type="signal peptide" evidence="12">
    <location>
        <begin position="1"/>
        <end position="30"/>
    </location>
</feature>
<dbReference type="PROSITE" id="PS51257">
    <property type="entry name" value="PROKAR_LIPOPROTEIN"/>
    <property type="match status" value="1"/>
</dbReference>
<evidence type="ECO:0000256" key="8">
    <source>
        <dbReference type="ARBA" id="ARBA00022977"/>
    </source>
</evidence>
<keyword evidence="12" id="KW-0732">Signal</keyword>